<evidence type="ECO:0000313" key="2">
    <source>
        <dbReference type="Proteomes" id="UP000030988"/>
    </source>
</evidence>
<dbReference type="InterPro" id="IPR021508">
    <property type="entry name" value="Gp17-like"/>
</dbReference>
<sequence>MESLLRIALIDWLRADAVLAPAVNIVAEEHPVQASVPWIGVTASASTDWSTKTERGREVRLTLEYLTRGDDPAEAAAIVAAIEACVEGLPRRQPGFHVAGIAFLRARAAQRARHGRAVLLEYRFRILATA</sequence>
<protein>
    <recommendedName>
        <fullName evidence="3">Gene transfer agent protein</fullName>
    </recommendedName>
</protein>
<dbReference type="STRING" id="1572751.PK98_11150"/>
<dbReference type="Pfam" id="PF11367">
    <property type="entry name" value="Tail_completion_gp17"/>
    <property type="match status" value="1"/>
</dbReference>
<reference evidence="1 2" key="1">
    <citation type="submission" date="2014-11" db="EMBL/GenBank/DDBJ databases">
        <title>Draft genome sequence of Kirrobacter mercurialis.</title>
        <authorList>
            <person name="Coil D.A."/>
            <person name="Eisen J.A."/>
        </authorList>
    </citation>
    <scope>NUCLEOTIDE SEQUENCE [LARGE SCALE GENOMIC DNA]</scope>
    <source>
        <strain evidence="1 2">Coronado</strain>
    </source>
</reference>
<name>A0A0B2BSY1_9SPHN</name>
<accession>A0A0B2BSY1</accession>
<dbReference type="OrthoDB" id="7450850at2"/>
<dbReference type="EMBL" id="JTDN01000002">
    <property type="protein sequence ID" value="KHL24544.1"/>
    <property type="molecule type" value="Genomic_DNA"/>
</dbReference>
<keyword evidence="2" id="KW-1185">Reference proteome</keyword>
<organism evidence="1 2">
    <name type="scientific">Croceibacterium mercuriale</name>
    <dbReference type="NCBI Taxonomy" id="1572751"/>
    <lineage>
        <taxon>Bacteria</taxon>
        <taxon>Pseudomonadati</taxon>
        <taxon>Pseudomonadota</taxon>
        <taxon>Alphaproteobacteria</taxon>
        <taxon>Sphingomonadales</taxon>
        <taxon>Erythrobacteraceae</taxon>
        <taxon>Croceibacterium</taxon>
    </lineage>
</organism>
<proteinExistence type="predicted"/>
<dbReference type="RefSeq" id="WP_039096993.1">
    <property type="nucleotide sequence ID" value="NZ_JTDN01000002.1"/>
</dbReference>
<gene>
    <name evidence="1" type="ORF">PK98_11150</name>
</gene>
<comment type="caution">
    <text evidence="1">The sequence shown here is derived from an EMBL/GenBank/DDBJ whole genome shotgun (WGS) entry which is preliminary data.</text>
</comment>
<evidence type="ECO:0008006" key="3">
    <source>
        <dbReference type="Google" id="ProtNLM"/>
    </source>
</evidence>
<dbReference type="AlphaFoldDB" id="A0A0B2BSY1"/>
<dbReference type="InterPro" id="IPR053745">
    <property type="entry name" value="Viral_Tail_Comp_sf"/>
</dbReference>
<dbReference type="Gene3D" id="3.30.2000.30">
    <property type="match status" value="1"/>
</dbReference>
<evidence type="ECO:0000313" key="1">
    <source>
        <dbReference type="EMBL" id="KHL24544.1"/>
    </source>
</evidence>
<dbReference type="Proteomes" id="UP000030988">
    <property type="component" value="Unassembled WGS sequence"/>
</dbReference>